<evidence type="ECO:0000313" key="1">
    <source>
        <dbReference type="EMBL" id="SVB53295.1"/>
    </source>
</evidence>
<protein>
    <recommendedName>
        <fullName evidence="2">Replication factor A C-terminal domain-containing protein</fullName>
    </recommendedName>
</protein>
<dbReference type="InterPro" id="IPR012340">
    <property type="entry name" value="NA-bd_OB-fold"/>
</dbReference>
<organism evidence="1">
    <name type="scientific">marine metagenome</name>
    <dbReference type="NCBI Taxonomy" id="408172"/>
    <lineage>
        <taxon>unclassified sequences</taxon>
        <taxon>metagenomes</taxon>
        <taxon>ecological metagenomes</taxon>
    </lineage>
</organism>
<dbReference type="AlphaFoldDB" id="A0A382ESD5"/>
<reference evidence="1" key="1">
    <citation type="submission" date="2018-05" db="EMBL/GenBank/DDBJ databases">
        <authorList>
            <person name="Lanie J.A."/>
            <person name="Ng W.-L."/>
            <person name="Kazmierczak K.M."/>
            <person name="Andrzejewski T.M."/>
            <person name="Davidsen T.M."/>
            <person name="Wayne K.J."/>
            <person name="Tettelin H."/>
            <person name="Glass J.I."/>
            <person name="Rusch D."/>
            <person name="Podicherti R."/>
            <person name="Tsui H.-C.T."/>
            <person name="Winkler M.E."/>
        </authorList>
    </citation>
    <scope>NUCLEOTIDE SEQUENCE</scope>
</reference>
<dbReference type="EMBL" id="UINC01045937">
    <property type="protein sequence ID" value="SVB53295.1"/>
    <property type="molecule type" value="Genomic_DNA"/>
</dbReference>
<accession>A0A382ESD5</accession>
<evidence type="ECO:0008006" key="2">
    <source>
        <dbReference type="Google" id="ProtNLM"/>
    </source>
</evidence>
<name>A0A382ESD5_9ZZZZ</name>
<gene>
    <name evidence="1" type="ORF">METZ01_LOCUS206149</name>
</gene>
<sequence>TQIVRSGDVLDPTGRCRLTCWSEFDPEPGSFVEIIGARVQVWNGSPDLVIDDSKQATVLDEGPWKQIDPATHWVRVELPELISGGSRRGIETSGHIVAIRRDCGLIERCPECRRVLRDSSCVDHGPQRGQEDLRLRFVIDDGAANASLILPRESSESLLGMEMSEVAIHISARGAEAFKSELREKFLGQRVDIRGRSLVDDQGAMIMVDEMQNSTSSTEEMANDIMSLWEVVL</sequence>
<dbReference type="Gene3D" id="2.40.50.140">
    <property type="entry name" value="Nucleic acid-binding proteins"/>
    <property type="match status" value="1"/>
</dbReference>
<feature type="non-terminal residue" evidence="1">
    <location>
        <position position="1"/>
    </location>
</feature>
<proteinExistence type="predicted"/>
<dbReference type="SUPFAM" id="SSF50249">
    <property type="entry name" value="Nucleic acid-binding proteins"/>
    <property type="match status" value="2"/>
</dbReference>